<evidence type="ECO:0000313" key="2">
    <source>
        <dbReference type="Proteomes" id="UP000639006"/>
    </source>
</evidence>
<reference evidence="1" key="1">
    <citation type="submission" date="2020-10" db="EMBL/GenBank/DDBJ databases">
        <authorList>
            <person name="Hahn C.J."/>
            <person name="Laso-Perez R."/>
            <person name="Vulcano F."/>
            <person name="Vaziourakis K.-M."/>
            <person name="Stokke R."/>
            <person name="Steen I.H."/>
            <person name="Teske A."/>
            <person name="Boetius A."/>
            <person name="Liebeke M."/>
            <person name="Amann R."/>
            <person name="Knittel K."/>
        </authorList>
    </citation>
    <scope>NUCLEOTIDE SEQUENCE</scope>
    <source>
        <strain evidence="1">Gfbio:e3339647-f889-4370-9287-4fb5cb688e4c:AG392M11_GoMArc1</strain>
    </source>
</reference>
<proteinExistence type="predicted"/>
<sequence length="66" mass="7211">MLGYIGDLRPGQDIFVMLVESDRVVGFFPAEGRVTYIGIIPDTNYMLVGDSAGNLSILKYEKIGGK</sequence>
<gene>
    <name evidence="1" type="ORF">DIAAKJNI_00294</name>
</gene>
<name>A0A811TCB0_9EURY</name>
<organism evidence="1 2">
    <name type="scientific">Candidatus Argoarchaeum ethanivorans</name>
    <dbReference type="NCBI Taxonomy" id="2608793"/>
    <lineage>
        <taxon>Archaea</taxon>
        <taxon>Methanobacteriati</taxon>
        <taxon>Methanobacteriota</taxon>
        <taxon>Stenosarchaea group</taxon>
        <taxon>Methanomicrobia</taxon>
        <taxon>Methanosarcinales</taxon>
        <taxon>Methanosarcinales incertae sedis</taxon>
        <taxon>GOM Arc I cluster</taxon>
        <taxon>Candidatus Argoarchaeum</taxon>
    </lineage>
</organism>
<dbReference type="EMBL" id="CAJHIQ010000012">
    <property type="protein sequence ID" value="CAD6492395.1"/>
    <property type="molecule type" value="Genomic_DNA"/>
</dbReference>
<accession>A0A811TCB0</accession>
<dbReference type="Proteomes" id="UP000639006">
    <property type="component" value="Unassembled WGS sequence"/>
</dbReference>
<comment type="caution">
    <text evidence="1">The sequence shown here is derived from an EMBL/GenBank/DDBJ whole genome shotgun (WGS) entry which is preliminary data.</text>
</comment>
<protein>
    <submittedName>
        <fullName evidence="1">Uncharacterized protein</fullName>
    </submittedName>
</protein>
<dbReference type="AlphaFoldDB" id="A0A811TCB0"/>
<evidence type="ECO:0000313" key="1">
    <source>
        <dbReference type="EMBL" id="CAD6492395.1"/>
    </source>
</evidence>